<evidence type="ECO:0000256" key="2">
    <source>
        <dbReference type="ARBA" id="ARBA00009853"/>
    </source>
</evidence>
<protein>
    <recommendedName>
        <fullName evidence="7">EamA domain-containing protein</fullName>
    </recommendedName>
</protein>
<dbReference type="AlphaFoldDB" id="A4TV75"/>
<organism evidence="8">
    <name type="scientific">Magnetospirillum gryphiswaldense</name>
    <dbReference type="NCBI Taxonomy" id="55518"/>
    <lineage>
        <taxon>Bacteria</taxon>
        <taxon>Pseudomonadati</taxon>
        <taxon>Pseudomonadota</taxon>
        <taxon>Alphaproteobacteria</taxon>
        <taxon>Rhodospirillales</taxon>
        <taxon>Rhodospirillaceae</taxon>
        <taxon>Magnetospirillum</taxon>
    </lineage>
</organism>
<feature type="transmembrane region" description="Helical" evidence="6">
    <location>
        <begin position="166"/>
        <end position="187"/>
    </location>
</feature>
<feature type="transmembrane region" description="Helical" evidence="6">
    <location>
        <begin position="248"/>
        <end position="265"/>
    </location>
</feature>
<evidence type="ECO:0000256" key="1">
    <source>
        <dbReference type="ARBA" id="ARBA00004141"/>
    </source>
</evidence>
<dbReference type="EMBL" id="CU459003">
    <property type="protein sequence ID" value="CAM74532.1"/>
    <property type="molecule type" value="Genomic_DNA"/>
</dbReference>
<feature type="transmembrane region" description="Helical" evidence="6">
    <location>
        <begin position="28"/>
        <end position="45"/>
    </location>
</feature>
<name>A4TV75_9PROT</name>
<dbReference type="Pfam" id="PF00892">
    <property type="entry name" value="EamA"/>
    <property type="match status" value="2"/>
</dbReference>
<evidence type="ECO:0000259" key="7">
    <source>
        <dbReference type="Pfam" id="PF00892"/>
    </source>
</evidence>
<feature type="transmembrane region" description="Helical" evidence="6">
    <location>
        <begin position="80"/>
        <end position="102"/>
    </location>
</feature>
<keyword evidence="4 6" id="KW-1133">Transmembrane helix</keyword>
<keyword evidence="5 6" id="KW-0472">Membrane</keyword>
<dbReference type="PANTHER" id="PTHR22911:SF6">
    <property type="entry name" value="SOLUTE CARRIER FAMILY 35 MEMBER G1"/>
    <property type="match status" value="1"/>
</dbReference>
<feature type="transmembrane region" description="Helical" evidence="6">
    <location>
        <begin position="133"/>
        <end position="154"/>
    </location>
</feature>
<feature type="transmembrane region" description="Helical" evidence="6">
    <location>
        <begin position="57"/>
        <end position="74"/>
    </location>
</feature>
<evidence type="ECO:0000256" key="6">
    <source>
        <dbReference type="SAM" id="Phobius"/>
    </source>
</evidence>
<proteinExistence type="inferred from homology"/>
<evidence type="ECO:0000256" key="5">
    <source>
        <dbReference type="ARBA" id="ARBA00023136"/>
    </source>
</evidence>
<sequence length="268" mass="27494">MLASAFLFSAHLLILKHASLSLHPFQIAFLRNTMASVVLGGMLLWVGPSMIRNGRTFALRCVLGAGAGLALYYANANAPLAAVTLIFHARIFLLLALASLILKEQISPPRWLAIIMGFTGIIIVIMPDRTGGWSMGLLAATAAAALSSGSQIAVKALTRDNAPLTIAAFSQLAITALSAPMAIPVWLAPPLPAMALIGTAAAFSAMAALAAAKAFSLTQASVVSPMDNAGIVLSAALGFVFFGEAPGPGIVIGAILVLGGAFYVAQKT</sequence>
<dbReference type="InterPro" id="IPR037185">
    <property type="entry name" value="EmrE-like"/>
</dbReference>
<evidence type="ECO:0000256" key="4">
    <source>
        <dbReference type="ARBA" id="ARBA00022989"/>
    </source>
</evidence>
<evidence type="ECO:0000313" key="8">
    <source>
        <dbReference type="EMBL" id="CAM74532.1"/>
    </source>
</evidence>
<feature type="transmembrane region" description="Helical" evidence="6">
    <location>
        <begin position="109"/>
        <end position="127"/>
    </location>
</feature>
<dbReference type="SUPFAM" id="SSF103481">
    <property type="entry name" value="Multidrug resistance efflux transporter EmrE"/>
    <property type="match status" value="2"/>
</dbReference>
<comment type="similarity">
    <text evidence="2">Belongs to the drug/metabolite transporter (DMT) superfamily. 10 TMS drug/metabolite exporter (DME) (TC 2.A.7.3) family.</text>
</comment>
<dbReference type="GO" id="GO:0016020">
    <property type="term" value="C:membrane"/>
    <property type="evidence" value="ECO:0007669"/>
    <property type="project" value="UniProtKB-SubCell"/>
</dbReference>
<accession>A4TV75</accession>
<comment type="subcellular location">
    <subcellularLocation>
        <location evidence="1">Membrane</location>
        <topology evidence="1">Multi-pass membrane protein</topology>
    </subcellularLocation>
</comment>
<feature type="transmembrane region" description="Helical" evidence="6">
    <location>
        <begin position="193"/>
        <end position="215"/>
    </location>
</feature>
<dbReference type="PANTHER" id="PTHR22911">
    <property type="entry name" value="ACYL-MALONYL CONDENSING ENZYME-RELATED"/>
    <property type="match status" value="1"/>
</dbReference>
<feature type="transmembrane region" description="Helical" evidence="6">
    <location>
        <begin position="222"/>
        <end position="242"/>
    </location>
</feature>
<keyword evidence="3 6" id="KW-0812">Transmembrane</keyword>
<gene>
    <name evidence="8" type="ORF">MGR_0097</name>
</gene>
<feature type="domain" description="EamA" evidence="7">
    <location>
        <begin position="135"/>
        <end position="264"/>
    </location>
</feature>
<dbReference type="InterPro" id="IPR000620">
    <property type="entry name" value="EamA_dom"/>
</dbReference>
<evidence type="ECO:0000256" key="3">
    <source>
        <dbReference type="ARBA" id="ARBA00022692"/>
    </source>
</evidence>
<reference evidence="8" key="1">
    <citation type="journal article" date="2007" name="J. Bacteriol.">
        <title>Comparative genome analysis of four magnetotactic bacteria reveals a complex set of group-specific genes implicated in magnetosome biomineralization and function.</title>
        <authorList>
            <person name="Richter M."/>
            <person name="Kube M."/>
            <person name="Bazylinski D.A."/>
            <person name="Lombardot T."/>
            <person name="Gloeckner F.O."/>
            <person name="Reinhardt R."/>
            <person name="Schueler D."/>
        </authorList>
    </citation>
    <scope>NUCLEOTIDE SEQUENCE</scope>
    <source>
        <strain evidence="8">MSR-1</strain>
    </source>
</reference>
<feature type="domain" description="EamA" evidence="7">
    <location>
        <begin position="1"/>
        <end position="125"/>
    </location>
</feature>